<dbReference type="Gene3D" id="3.20.20.140">
    <property type="entry name" value="Metal-dependent hydrolases"/>
    <property type="match status" value="1"/>
</dbReference>
<dbReference type="OrthoDB" id="9811399at2"/>
<dbReference type="InterPro" id="IPR011059">
    <property type="entry name" value="Metal-dep_hydrolase_composite"/>
</dbReference>
<sequence length="582" mass="63631">MRRVQGGPFMTAPDKILHHGRIYTVDAHDSVAEAIAIRGDTIVAVGTSRDLLALAAPETRMIDLGGRAVVPGFVDGHPHMDGVGLRFLKPSFDGARSIDDVLAVIRAEVAKRKPGEWIICNPLASEPEVFAFPAALRDGRWPDRHDLDKAAPNNPVYIEPPMLIAPGVAIADSAAIRIAGITGNTETPAGIEIDKDDDGVPTGIFRDYNFPKLMPDTYGTIRGPRALFPMIPPMDQSDMNAAVETGMRTFNRAGVTAIYEGHGIPRPQQLAYADLWQRQQLTVRTYFVIAWPMPLFADPQRGQQFVDETALYAAGDGFGDDLLRFGGLGYSFDSATAIGACLMREPYIGARGHAWRGVQHTPDDKFLDALWRAARANLRVQVQCAGGGAIDKVLAMFETIDREIPIAGKRWVIEHCQFPSSANLEVCRRLGVVATTTVNFLWNYDSVYLKCFGEAMAGDAVPLRDWIDGGVMVSQSTDGRPYDPIFTFWESLARKGGVTGHVFGLPRQKITRNEALRLATYNAAYAAFWEHRIGSIEPGKLADLAILSDDIMTMDEDRIPEARVVATLLGGSVVHDTGLFDA</sequence>
<dbReference type="GO" id="GO:0016810">
    <property type="term" value="F:hydrolase activity, acting on carbon-nitrogen (but not peptide) bonds"/>
    <property type="evidence" value="ECO:0007669"/>
    <property type="project" value="InterPro"/>
</dbReference>
<dbReference type="PANTHER" id="PTHR22642">
    <property type="entry name" value="IMIDAZOLONEPROPIONASE"/>
    <property type="match status" value="1"/>
</dbReference>
<dbReference type="CDD" id="cd01300">
    <property type="entry name" value="YtcJ_like"/>
    <property type="match status" value="1"/>
</dbReference>
<evidence type="ECO:0000313" key="2">
    <source>
        <dbReference type="EMBL" id="RJF69369.1"/>
    </source>
</evidence>
<comment type="caution">
    <text evidence="2">The sequence shown here is derived from an EMBL/GenBank/DDBJ whole genome shotgun (WGS) entry which is preliminary data.</text>
</comment>
<dbReference type="SUPFAM" id="SSF51556">
    <property type="entry name" value="Metallo-dependent hydrolases"/>
    <property type="match status" value="1"/>
</dbReference>
<dbReference type="InterPro" id="IPR032466">
    <property type="entry name" value="Metal_Hydrolase"/>
</dbReference>
<dbReference type="Gene3D" id="2.30.40.10">
    <property type="entry name" value="Urease, subunit C, domain 1"/>
    <property type="match status" value="1"/>
</dbReference>
<accession>A0A418V0L3</accession>
<protein>
    <submittedName>
        <fullName evidence="2">Amidohydrolase</fullName>
    </submittedName>
</protein>
<reference evidence="2 3" key="1">
    <citation type="submission" date="2018-09" db="EMBL/GenBank/DDBJ databases">
        <title>Draft genome sequence of Rhodopseudomonas palustris 2.1.18.</title>
        <authorList>
            <person name="Robertson S.L."/>
            <person name="Meyer T.E."/>
            <person name="Kyndt J.A."/>
        </authorList>
    </citation>
    <scope>NUCLEOTIDE SEQUENCE [LARGE SCALE GENOMIC DNA]</scope>
    <source>
        <strain evidence="2 3">2.1.18</strain>
    </source>
</reference>
<dbReference type="InterPro" id="IPR013108">
    <property type="entry name" value="Amidohydro_3"/>
</dbReference>
<dbReference type="InterPro" id="IPR033932">
    <property type="entry name" value="YtcJ-like"/>
</dbReference>
<dbReference type="AlphaFoldDB" id="A0A418V0L3"/>
<dbReference type="Proteomes" id="UP000285523">
    <property type="component" value="Unassembled WGS sequence"/>
</dbReference>
<dbReference type="PANTHER" id="PTHR22642:SF2">
    <property type="entry name" value="PROTEIN LONG AFTER FAR-RED 3"/>
    <property type="match status" value="1"/>
</dbReference>
<dbReference type="SUPFAM" id="SSF51338">
    <property type="entry name" value="Composite domain of metallo-dependent hydrolases"/>
    <property type="match status" value="1"/>
</dbReference>
<keyword evidence="2" id="KW-0378">Hydrolase</keyword>
<evidence type="ECO:0000313" key="3">
    <source>
        <dbReference type="Proteomes" id="UP000285523"/>
    </source>
</evidence>
<evidence type="ECO:0000259" key="1">
    <source>
        <dbReference type="Pfam" id="PF07969"/>
    </source>
</evidence>
<proteinExistence type="predicted"/>
<organism evidence="2 3">
    <name type="scientific">Rhodopseudomonas palustris</name>
    <dbReference type="NCBI Taxonomy" id="1076"/>
    <lineage>
        <taxon>Bacteria</taxon>
        <taxon>Pseudomonadati</taxon>
        <taxon>Pseudomonadota</taxon>
        <taxon>Alphaproteobacteria</taxon>
        <taxon>Hyphomicrobiales</taxon>
        <taxon>Nitrobacteraceae</taxon>
        <taxon>Rhodopseudomonas</taxon>
    </lineage>
</organism>
<name>A0A418V0L3_RHOPL</name>
<gene>
    <name evidence="2" type="ORF">D4Q52_20515</name>
</gene>
<dbReference type="Gene3D" id="3.10.310.70">
    <property type="match status" value="1"/>
</dbReference>
<dbReference type="EMBL" id="QYYD01000024">
    <property type="protein sequence ID" value="RJF69369.1"/>
    <property type="molecule type" value="Genomic_DNA"/>
</dbReference>
<dbReference type="Pfam" id="PF07969">
    <property type="entry name" value="Amidohydro_3"/>
    <property type="match status" value="1"/>
</dbReference>
<feature type="domain" description="Amidohydrolase 3" evidence="1">
    <location>
        <begin position="61"/>
        <end position="575"/>
    </location>
</feature>